<dbReference type="InterPro" id="IPR037026">
    <property type="entry name" value="Vgr_OB-fold_dom_sf"/>
</dbReference>
<keyword evidence="4" id="KW-1185">Reference proteome</keyword>
<evidence type="ECO:0000259" key="2">
    <source>
        <dbReference type="Pfam" id="PF04717"/>
    </source>
</evidence>
<dbReference type="GO" id="GO:0016874">
    <property type="term" value="F:ligase activity"/>
    <property type="evidence" value="ECO:0007669"/>
    <property type="project" value="UniProtKB-KW"/>
</dbReference>
<dbReference type="InterPro" id="IPR006531">
    <property type="entry name" value="Gp5/Vgr_OB"/>
</dbReference>
<evidence type="ECO:0000256" key="1">
    <source>
        <dbReference type="ARBA" id="ARBA00005558"/>
    </source>
</evidence>
<dbReference type="Gene3D" id="3.55.50.10">
    <property type="entry name" value="Baseplate protein-like domains"/>
    <property type="match status" value="1"/>
</dbReference>
<evidence type="ECO:0000313" key="4">
    <source>
        <dbReference type="Proteomes" id="UP000343317"/>
    </source>
</evidence>
<protein>
    <submittedName>
        <fullName evidence="3">Actin cross-linking toxin VgrG1</fullName>
        <ecNumber evidence="3">6.3.2.-</ecNumber>
    </submittedName>
</protein>
<dbReference type="Gene3D" id="2.40.50.230">
    <property type="entry name" value="Gp5 N-terminal domain"/>
    <property type="match status" value="1"/>
</dbReference>
<dbReference type="AlphaFoldDB" id="A0A5E4YVT4"/>
<organism evidence="3 4">
    <name type="scientific">Pandoraea horticolens</name>
    <dbReference type="NCBI Taxonomy" id="2508298"/>
    <lineage>
        <taxon>Bacteria</taxon>
        <taxon>Pseudomonadati</taxon>
        <taxon>Pseudomonadota</taxon>
        <taxon>Betaproteobacteria</taxon>
        <taxon>Burkholderiales</taxon>
        <taxon>Burkholderiaceae</taxon>
        <taxon>Pandoraea</taxon>
    </lineage>
</organism>
<dbReference type="EC" id="6.3.2.-" evidence="3"/>
<proteinExistence type="inferred from homology"/>
<dbReference type="EMBL" id="CABPSM010000020">
    <property type="protein sequence ID" value="VVE52083.1"/>
    <property type="molecule type" value="Genomic_DNA"/>
</dbReference>
<evidence type="ECO:0000313" key="3">
    <source>
        <dbReference type="EMBL" id="VVE52083.1"/>
    </source>
</evidence>
<keyword evidence="3" id="KW-0436">Ligase</keyword>
<sequence>MAEANPSASLFTFECTNFAPDTFFVLRWSGEEKISQPYRIELTLLARDNAHDLMALLGAHGRFRIKLENGMSRHFHGTVREAFQLDNDAEWACYRVVLMPRLAGLADYRFSDVYLDQTLPEIVRRIMLLGELGIEGERGDKRYDFRICMSGPDIAATKTNFVCQFDENCLDFLTRRLARQGVYYYFEQLDDCEAVVFCGDRSYQTGDATPLAYRLASTRRGRHLDAAVERFSVEVRPVLSKVVLRDFAGSHAALDLHIDAPVDGGHYGERALYGEHFDTEEEGRRLARLRAQAAGCRAREYRGLSHVPMLSAGAKVRLADHPREDFNSGYQLIGLRHEGGQLVPGRQREQAVGVPNETDAVLEDYRNEFIALPEEVQFRPDLEIRSPIITQTVSAIIDAEGDEPYAHLNEYGCYKVRFPFQHTDKATLRSSAWLRLMSPYAGAQHGMHLPLLKGTEVIVAFLNGDPDRPYIAGAVANSENPNVVLEQNAKQNVLRTAGGNQFVLDDKRGNQRIHLATPVANTSIKLGQAKQPGLEMTSDAHIEMGSASSMRVVHGAYSEKIVGSPILPTSSSSSPPAQGNFGDSKSEAGKWFKASAEAGLIVRNHAVATLDVYEGLTTSITLGMATSMTYGQQNLVTVGTKIDIALQGVIEMKQAVTKKVFENKQETAAKTKQVSADKEEVGVKDKKKYVDSSLQAVTYKVDAQTLKLSGEKVDVSAPSVSIDGETIHLG</sequence>
<dbReference type="Gene3D" id="4.10.220.110">
    <property type="match status" value="1"/>
</dbReference>
<dbReference type="InterPro" id="IPR006533">
    <property type="entry name" value="T6SS_Vgr_RhsGE"/>
</dbReference>
<comment type="similarity">
    <text evidence="1">Belongs to the VgrG protein family.</text>
</comment>
<dbReference type="Pfam" id="PF05954">
    <property type="entry name" value="Phage_GPD"/>
    <property type="match status" value="1"/>
</dbReference>
<dbReference type="NCBIfam" id="TIGR03361">
    <property type="entry name" value="VI_Rhs_Vgr"/>
    <property type="match status" value="1"/>
</dbReference>
<accession>A0A5E4YVT4</accession>
<dbReference type="Proteomes" id="UP000343317">
    <property type="component" value="Unassembled WGS sequence"/>
</dbReference>
<dbReference type="SUPFAM" id="SSF69255">
    <property type="entry name" value="gp5 N-terminal domain-like"/>
    <property type="match status" value="1"/>
</dbReference>
<feature type="domain" description="Gp5/Type VI secretion system Vgr protein OB-fold" evidence="2">
    <location>
        <begin position="415"/>
        <end position="474"/>
    </location>
</feature>
<dbReference type="Gene3D" id="2.30.110.50">
    <property type="match status" value="1"/>
</dbReference>
<dbReference type="SUPFAM" id="SSF69279">
    <property type="entry name" value="Phage tail proteins"/>
    <property type="match status" value="2"/>
</dbReference>
<dbReference type="Pfam" id="PF04717">
    <property type="entry name" value="Phage_base_V"/>
    <property type="match status" value="1"/>
</dbReference>
<gene>
    <name evidence="3" type="primary">vgrG1</name>
    <name evidence="3" type="ORF">PHO31112_04760</name>
</gene>
<dbReference type="InterPro" id="IPR017847">
    <property type="entry name" value="T6SS_RhsGE_Vgr_subset"/>
</dbReference>
<name>A0A5E4YVT4_9BURK</name>
<reference evidence="3 4" key="1">
    <citation type="submission" date="2019-08" db="EMBL/GenBank/DDBJ databases">
        <authorList>
            <person name="Peeters C."/>
        </authorList>
    </citation>
    <scope>NUCLEOTIDE SEQUENCE [LARGE SCALE GENOMIC DNA]</scope>
    <source>
        <strain evidence="3 4">LMG 31112</strain>
    </source>
</reference>
<dbReference type="NCBIfam" id="TIGR01646">
    <property type="entry name" value="vgr_GE"/>
    <property type="match status" value="1"/>
</dbReference>